<reference evidence="3" key="1">
    <citation type="journal article" date="2019" name="Int. J. Syst. Evol. Microbiol.">
        <title>The Global Catalogue of Microorganisms (GCM) 10K type strain sequencing project: providing services to taxonomists for standard genome sequencing and annotation.</title>
        <authorList>
            <consortium name="The Broad Institute Genomics Platform"/>
            <consortium name="The Broad Institute Genome Sequencing Center for Infectious Disease"/>
            <person name="Wu L."/>
            <person name="Ma J."/>
        </authorList>
    </citation>
    <scope>NUCLEOTIDE SEQUENCE [LARGE SCALE GENOMIC DNA]</scope>
    <source>
        <strain evidence="3">JCM 17657</strain>
    </source>
</reference>
<feature type="compositionally biased region" description="Gly residues" evidence="1">
    <location>
        <begin position="63"/>
        <end position="81"/>
    </location>
</feature>
<evidence type="ECO:0000313" key="2">
    <source>
        <dbReference type="EMBL" id="GAA4971678.1"/>
    </source>
</evidence>
<evidence type="ECO:0000313" key="3">
    <source>
        <dbReference type="Proteomes" id="UP001500610"/>
    </source>
</evidence>
<comment type="caution">
    <text evidence="2">The sequence shown here is derived from an EMBL/GenBank/DDBJ whole genome shotgun (WGS) entry which is preliminary data.</text>
</comment>
<gene>
    <name evidence="2" type="ORF">GCM10023257_04850</name>
</gene>
<organism evidence="2 3">
    <name type="scientific">Streptomyces hyderabadensis</name>
    <dbReference type="NCBI Taxonomy" id="598549"/>
    <lineage>
        <taxon>Bacteria</taxon>
        <taxon>Bacillati</taxon>
        <taxon>Actinomycetota</taxon>
        <taxon>Actinomycetes</taxon>
        <taxon>Kitasatosporales</taxon>
        <taxon>Streptomycetaceae</taxon>
        <taxon>Streptomyces</taxon>
    </lineage>
</organism>
<name>A0ABP9HIS6_9ACTN</name>
<evidence type="ECO:0000256" key="1">
    <source>
        <dbReference type="SAM" id="MobiDB-lite"/>
    </source>
</evidence>
<keyword evidence="3" id="KW-1185">Reference proteome</keyword>
<feature type="region of interest" description="Disordered" evidence="1">
    <location>
        <begin position="1"/>
        <end position="44"/>
    </location>
</feature>
<feature type="region of interest" description="Disordered" evidence="1">
    <location>
        <begin position="60"/>
        <end position="99"/>
    </location>
</feature>
<feature type="compositionally biased region" description="Basic and acidic residues" evidence="1">
    <location>
        <begin position="84"/>
        <end position="99"/>
    </location>
</feature>
<feature type="compositionally biased region" description="Low complexity" evidence="1">
    <location>
        <begin position="1"/>
        <end position="15"/>
    </location>
</feature>
<proteinExistence type="predicted"/>
<protein>
    <submittedName>
        <fullName evidence="2">Uncharacterized protein</fullName>
    </submittedName>
</protein>
<sequence>MGLVQGAQRRQGVVRPQRRGGQGQYLASDRRHGSPWKPLSGAVNRGSACRAGATCLTFNPLGRGRGAGIGSGGRRGHGYGYRYGDARTKTEKTKESGRE</sequence>
<dbReference type="EMBL" id="BAABIV010000002">
    <property type="protein sequence ID" value="GAA4971678.1"/>
    <property type="molecule type" value="Genomic_DNA"/>
</dbReference>
<accession>A0ABP9HIS6</accession>
<dbReference type="Proteomes" id="UP001500610">
    <property type="component" value="Unassembled WGS sequence"/>
</dbReference>